<organism evidence="3">
    <name type="scientific">Streptomyces longisporoflavus</name>
    <dbReference type="NCBI Taxonomy" id="28044"/>
    <lineage>
        <taxon>Bacteria</taxon>
        <taxon>Bacillati</taxon>
        <taxon>Actinomycetota</taxon>
        <taxon>Actinomycetes</taxon>
        <taxon>Kitasatosporales</taxon>
        <taxon>Streptomycetaceae</taxon>
        <taxon>Streptomyces</taxon>
    </lineage>
</organism>
<dbReference type="GO" id="GO:0006633">
    <property type="term" value="P:fatty acid biosynthetic process"/>
    <property type="evidence" value="ECO:0007669"/>
    <property type="project" value="InterPro"/>
</dbReference>
<dbReference type="Gene3D" id="3.40.47.10">
    <property type="match status" value="2"/>
</dbReference>
<sequence>MGVPLNGAQVFVHGVGTALPGPPVTNEDIAAHYGMPTVWRQWVDEFIGTRSRHLAVDLATGKTSHSLTDLGEIAARGALADAGVAAGDIDVVVMSTATPDHLAPSTVSRIAGRVGIAGVPVYQLQSGCTGAVQALEITQDLLRGGAYRTALVIGGDTSAKHTSPDVDAASVPLEVQVNGLIFGDGVGAAVLGTAPAEGRPVLTHVHSRLVGAGRAPGQTVYWFGRAVSGEDGVPASEDFKAIETTAAPMAADALKHLLHELSWDAEQVRYILPPQLSARMTDRTLSHLALPGSEPISRVTEIGNTGNAIPYFQLELLLPRLNPGDRAVGISIEASKWIRSGYALEQPATA</sequence>
<dbReference type="EMBL" id="FJ462704">
    <property type="protein sequence ID" value="ACR50784.1"/>
    <property type="molecule type" value="Genomic_DNA"/>
</dbReference>
<protein>
    <submittedName>
        <fullName evidence="3">Putative 3-oxoacyl-ACP synthase III</fullName>
    </submittedName>
</protein>
<keyword evidence="1" id="KW-0963">Cytoplasm</keyword>
<dbReference type="AlphaFoldDB" id="D7F1N1"/>
<dbReference type="SUPFAM" id="SSF53901">
    <property type="entry name" value="Thiolase-like"/>
    <property type="match status" value="2"/>
</dbReference>
<reference evidence="3" key="1">
    <citation type="submission" date="2008-11" db="EMBL/GenBank/DDBJ databases">
        <title>Different origins of the tetronate ring in near mirror-image antibiotics:evidence for convergent evolution?</title>
        <authorList>
            <person name="Demydchuk Y.A."/>
            <person name="Sun Y."/>
            <person name="Leadlay P.F."/>
        </authorList>
    </citation>
    <scope>NUCLEOTIDE SEQUENCE</scope>
    <source>
        <strain evidence="3">NCIMB 11426</strain>
    </source>
</reference>
<gene>
    <name evidence="3" type="primary">tsn13</name>
</gene>
<dbReference type="GO" id="GO:0004315">
    <property type="term" value="F:3-oxoacyl-[acyl-carrier-protein] synthase activity"/>
    <property type="evidence" value="ECO:0007669"/>
    <property type="project" value="InterPro"/>
</dbReference>
<evidence type="ECO:0000259" key="2">
    <source>
        <dbReference type="Pfam" id="PF08545"/>
    </source>
</evidence>
<dbReference type="Pfam" id="PF08545">
    <property type="entry name" value="ACP_syn_III"/>
    <property type="match status" value="1"/>
</dbReference>
<dbReference type="GO" id="GO:0044550">
    <property type="term" value="P:secondary metabolite biosynthetic process"/>
    <property type="evidence" value="ECO:0007669"/>
    <property type="project" value="TreeGrafter"/>
</dbReference>
<dbReference type="PANTHER" id="PTHR34069">
    <property type="entry name" value="3-OXOACYL-[ACYL-CARRIER-PROTEIN] SYNTHASE 3"/>
    <property type="match status" value="1"/>
</dbReference>
<evidence type="ECO:0000313" key="3">
    <source>
        <dbReference type="EMBL" id="ACR50784.1"/>
    </source>
</evidence>
<dbReference type="InterPro" id="IPR013751">
    <property type="entry name" value="ACP_syn_III_N"/>
</dbReference>
<evidence type="ECO:0000256" key="1">
    <source>
        <dbReference type="ARBA" id="ARBA00022490"/>
    </source>
</evidence>
<name>D7F1N1_9ACTN</name>
<proteinExistence type="predicted"/>
<dbReference type="InterPro" id="IPR016039">
    <property type="entry name" value="Thiolase-like"/>
</dbReference>
<feature type="domain" description="Beta-ketoacyl-[acyl-carrier-protein] synthase III N-terminal" evidence="2">
    <location>
        <begin position="124"/>
        <end position="201"/>
    </location>
</feature>
<accession>D7F1N1</accession>
<dbReference type="PANTHER" id="PTHR34069:SF2">
    <property type="entry name" value="BETA-KETOACYL-[ACYL-CARRIER-PROTEIN] SYNTHASE III"/>
    <property type="match status" value="1"/>
</dbReference>